<evidence type="ECO:0008006" key="3">
    <source>
        <dbReference type="Google" id="ProtNLM"/>
    </source>
</evidence>
<dbReference type="AlphaFoldDB" id="A0A0D3IVN3"/>
<sequence length="267" mass="28459">MLFLLAASPPPLRRAPPVMLSSATTAKSALRAALAASDGEPKAPEVLAAITELEPFSIPEPALSPLWAGDWRVITKPDFPDSLGRDAAGRYKFSLGRASFNMFAPQMLPVAIDSILNPSSAPAPGSPGAYEVIVKLDLLLPDASPLAATMENVAECTPVDGNPGRMAVKFGGGCLRPADGAPSEAWRDTFAAPGSSADLSRMQRFQLWVARRLFGLRRAEEVAADGTMTYEMPRAPEGYLDILFLDEDLRVTRGNRGSIVIAERLPG</sequence>
<dbReference type="PaxDb" id="2903-EOD15318"/>
<organism evidence="1 2">
    <name type="scientific">Emiliania huxleyi (strain CCMP1516)</name>
    <dbReference type="NCBI Taxonomy" id="280463"/>
    <lineage>
        <taxon>Eukaryota</taxon>
        <taxon>Haptista</taxon>
        <taxon>Haptophyta</taxon>
        <taxon>Prymnesiophyceae</taxon>
        <taxon>Isochrysidales</taxon>
        <taxon>Noelaerhabdaceae</taxon>
        <taxon>Emiliania</taxon>
    </lineage>
</organism>
<dbReference type="GeneID" id="17261464"/>
<evidence type="ECO:0000313" key="2">
    <source>
        <dbReference type="Proteomes" id="UP000013827"/>
    </source>
</evidence>
<dbReference type="RefSeq" id="XP_005767747.1">
    <property type="nucleotide sequence ID" value="XM_005767690.1"/>
</dbReference>
<keyword evidence="2" id="KW-1185">Reference proteome</keyword>
<dbReference type="EnsemblProtists" id="EOD15318">
    <property type="protein sequence ID" value="EOD15318"/>
    <property type="gene ID" value="EMIHUDRAFT_451710"/>
</dbReference>
<proteinExistence type="predicted"/>
<name>A0A0D3IVN3_EMIH1</name>
<dbReference type="KEGG" id="ehx:EMIHUDRAFT_451710"/>
<accession>A0A0D3IVN3</accession>
<dbReference type="HOGENOM" id="CLU_919315_0_0_1"/>
<dbReference type="eggNOG" id="ENOG502SDXS">
    <property type="taxonomic scope" value="Eukaryota"/>
</dbReference>
<dbReference type="Proteomes" id="UP000013827">
    <property type="component" value="Unassembled WGS sequence"/>
</dbReference>
<protein>
    <recommendedName>
        <fullName evidence="3">Plastid lipid-associated protein/fibrillin conserved domain-containing protein</fullName>
    </recommendedName>
</protein>
<reference evidence="1" key="2">
    <citation type="submission" date="2024-10" db="UniProtKB">
        <authorList>
            <consortium name="EnsemblProtists"/>
        </authorList>
    </citation>
    <scope>IDENTIFICATION</scope>
</reference>
<reference evidence="2" key="1">
    <citation type="journal article" date="2013" name="Nature">
        <title>Pan genome of the phytoplankton Emiliania underpins its global distribution.</title>
        <authorList>
            <person name="Read B.A."/>
            <person name="Kegel J."/>
            <person name="Klute M.J."/>
            <person name="Kuo A."/>
            <person name="Lefebvre S.C."/>
            <person name="Maumus F."/>
            <person name="Mayer C."/>
            <person name="Miller J."/>
            <person name="Monier A."/>
            <person name="Salamov A."/>
            <person name="Young J."/>
            <person name="Aguilar M."/>
            <person name="Claverie J.M."/>
            <person name="Frickenhaus S."/>
            <person name="Gonzalez K."/>
            <person name="Herman E.K."/>
            <person name="Lin Y.C."/>
            <person name="Napier J."/>
            <person name="Ogata H."/>
            <person name="Sarno A.F."/>
            <person name="Shmutz J."/>
            <person name="Schroeder D."/>
            <person name="de Vargas C."/>
            <person name="Verret F."/>
            <person name="von Dassow P."/>
            <person name="Valentin K."/>
            <person name="Van de Peer Y."/>
            <person name="Wheeler G."/>
            <person name="Dacks J.B."/>
            <person name="Delwiche C.F."/>
            <person name="Dyhrman S.T."/>
            <person name="Glockner G."/>
            <person name="John U."/>
            <person name="Richards T."/>
            <person name="Worden A.Z."/>
            <person name="Zhang X."/>
            <person name="Grigoriev I.V."/>
            <person name="Allen A.E."/>
            <person name="Bidle K."/>
            <person name="Borodovsky M."/>
            <person name="Bowler C."/>
            <person name="Brownlee C."/>
            <person name="Cock J.M."/>
            <person name="Elias M."/>
            <person name="Gladyshev V.N."/>
            <person name="Groth M."/>
            <person name="Guda C."/>
            <person name="Hadaegh A."/>
            <person name="Iglesias-Rodriguez M.D."/>
            <person name="Jenkins J."/>
            <person name="Jones B.M."/>
            <person name="Lawson T."/>
            <person name="Leese F."/>
            <person name="Lindquist E."/>
            <person name="Lobanov A."/>
            <person name="Lomsadze A."/>
            <person name="Malik S.B."/>
            <person name="Marsh M.E."/>
            <person name="Mackinder L."/>
            <person name="Mock T."/>
            <person name="Mueller-Roeber B."/>
            <person name="Pagarete A."/>
            <person name="Parker M."/>
            <person name="Probert I."/>
            <person name="Quesneville H."/>
            <person name="Raines C."/>
            <person name="Rensing S.A."/>
            <person name="Riano-Pachon D.M."/>
            <person name="Richier S."/>
            <person name="Rokitta S."/>
            <person name="Shiraiwa Y."/>
            <person name="Soanes D.M."/>
            <person name="van der Giezen M."/>
            <person name="Wahlund T.M."/>
            <person name="Williams B."/>
            <person name="Wilson W."/>
            <person name="Wolfe G."/>
            <person name="Wurch L.L."/>
        </authorList>
    </citation>
    <scope>NUCLEOTIDE SEQUENCE</scope>
</reference>
<evidence type="ECO:0000313" key="1">
    <source>
        <dbReference type="EnsemblProtists" id="EOD15318"/>
    </source>
</evidence>